<comment type="caution">
    <text evidence="2">The sequence shown here is derived from an EMBL/GenBank/DDBJ whole genome shotgun (WGS) entry which is preliminary data.</text>
</comment>
<sequence>MFSEGPVACLAPFHYANRAMSCDPYVLLLLLSNGTGLLLAGDPLWLALGYGLTA</sequence>
<name>A0A150GEV6_GONPE</name>
<evidence type="ECO:0000313" key="3">
    <source>
        <dbReference type="Proteomes" id="UP000075714"/>
    </source>
</evidence>
<accession>A0A150GEV6</accession>
<keyword evidence="3" id="KW-1185">Reference proteome</keyword>
<dbReference type="EMBL" id="LSYV01000031">
    <property type="protein sequence ID" value="KXZ48105.1"/>
    <property type="molecule type" value="Genomic_DNA"/>
</dbReference>
<organism evidence="2 3">
    <name type="scientific">Gonium pectorale</name>
    <name type="common">Green alga</name>
    <dbReference type="NCBI Taxonomy" id="33097"/>
    <lineage>
        <taxon>Eukaryota</taxon>
        <taxon>Viridiplantae</taxon>
        <taxon>Chlorophyta</taxon>
        <taxon>core chlorophytes</taxon>
        <taxon>Chlorophyceae</taxon>
        <taxon>CS clade</taxon>
        <taxon>Chlamydomonadales</taxon>
        <taxon>Volvocaceae</taxon>
        <taxon>Gonium</taxon>
    </lineage>
</organism>
<evidence type="ECO:0000256" key="1">
    <source>
        <dbReference type="SAM" id="Phobius"/>
    </source>
</evidence>
<keyword evidence="1" id="KW-0472">Membrane</keyword>
<proteinExistence type="predicted"/>
<dbReference type="AlphaFoldDB" id="A0A150GEV6"/>
<evidence type="ECO:0000313" key="2">
    <source>
        <dbReference type="EMBL" id="KXZ48105.1"/>
    </source>
</evidence>
<gene>
    <name evidence="2" type="ORF">GPECTOR_30g200</name>
</gene>
<feature type="transmembrane region" description="Helical" evidence="1">
    <location>
        <begin position="25"/>
        <end position="48"/>
    </location>
</feature>
<keyword evidence="1" id="KW-1133">Transmembrane helix</keyword>
<dbReference type="Proteomes" id="UP000075714">
    <property type="component" value="Unassembled WGS sequence"/>
</dbReference>
<protein>
    <submittedName>
        <fullName evidence="2">Uncharacterized protein</fullName>
    </submittedName>
</protein>
<reference evidence="3" key="1">
    <citation type="journal article" date="2016" name="Nat. Commun.">
        <title>The Gonium pectorale genome demonstrates co-option of cell cycle regulation during the evolution of multicellularity.</title>
        <authorList>
            <person name="Hanschen E.R."/>
            <person name="Marriage T.N."/>
            <person name="Ferris P.J."/>
            <person name="Hamaji T."/>
            <person name="Toyoda A."/>
            <person name="Fujiyama A."/>
            <person name="Neme R."/>
            <person name="Noguchi H."/>
            <person name="Minakuchi Y."/>
            <person name="Suzuki M."/>
            <person name="Kawai-Toyooka H."/>
            <person name="Smith D.R."/>
            <person name="Sparks H."/>
            <person name="Anderson J."/>
            <person name="Bakaric R."/>
            <person name="Luria V."/>
            <person name="Karger A."/>
            <person name="Kirschner M.W."/>
            <person name="Durand P.M."/>
            <person name="Michod R.E."/>
            <person name="Nozaki H."/>
            <person name="Olson B.J."/>
        </authorList>
    </citation>
    <scope>NUCLEOTIDE SEQUENCE [LARGE SCALE GENOMIC DNA]</scope>
    <source>
        <strain evidence="3">NIES-2863</strain>
    </source>
</reference>
<keyword evidence="1" id="KW-0812">Transmembrane</keyword>